<dbReference type="InterPro" id="IPR036047">
    <property type="entry name" value="F-box-like_dom_sf"/>
</dbReference>
<dbReference type="CDD" id="cd09917">
    <property type="entry name" value="F-box_SF"/>
    <property type="match status" value="1"/>
</dbReference>
<name>A0A8K1T0S3_9VIRU</name>
<evidence type="ECO:0000313" key="1">
    <source>
        <dbReference type="EMBL" id="UFX99713.1"/>
    </source>
</evidence>
<proteinExistence type="predicted"/>
<gene>
    <name evidence="1" type="ORF">Mb0022</name>
</gene>
<reference evidence="1" key="1">
    <citation type="submission" date="2018-03" db="EMBL/GenBank/DDBJ databases">
        <title>Draft genome sequences of Megaviruse, new member of the family Mimiviridae isolated from water in Shanghai, China.</title>
        <authorList>
            <person name="Xia Y."/>
        </authorList>
    </citation>
    <scope>NUCLEOTIDE SEQUENCE</scope>
    <source>
        <strain evidence="1">SH</strain>
    </source>
</reference>
<accession>A0A8K1T0S3</accession>
<dbReference type="SUPFAM" id="SSF81383">
    <property type="entry name" value="F-box domain"/>
    <property type="match status" value="1"/>
</dbReference>
<protein>
    <submittedName>
        <fullName evidence="1">F-box protein</fullName>
    </submittedName>
</protein>
<sequence length="62" mass="7452">MSISDILNYDTVIHVFNYLSDKEKIMLCSTCTYFRELLNKVITFGFFFRQEIKITFPKVLYI</sequence>
<organism evidence="1">
    <name type="scientific">Megavirus baoshan</name>
    <dbReference type="NCBI Taxonomy" id="2496520"/>
    <lineage>
        <taxon>Viruses</taxon>
        <taxon>Varidnaviria</taxon>
        <taxon>Bamfordvirae</taxon>
        <taxon>Nucleocytoviricota</taxon>
        <taxon>Megaviricetes</taxon>
        <taxon>Imitervirales</taxon>
        <taxon>Mimiviridae</taxon>
        <taxon>Megamimivirinae</taxon>
        <taxon>Megavirus</taxon>
        <taxon>Megavirus baoshanense</taxon>
    </lineage>
</organism>
<dbReference type="EMBL" id="MH046811">
    <property type="protein sequence ID" value="UFX99713.1"/>
    <property type="molecule type" value="Genomic_DNA"/>
</dbReference>